<dbReference type="EMBL" id="BMQB01000010">
    <property type="protein sequence ID" value="GGK06218.1"/>
    <property type="molecule type" value="Genomic_DNA"/>
</dbReference>
<dbReference type="Pfam" id="PF05572">
    <property type="entry name" value="Peptidase_M43"/>
    <property type="match status" value="1"/>
</dbReference>
<dbReference type="RefSeq" id="WP_189171739.1">
    <property type="nucleotide sequence ID" value="NZ_BMQB01000010.1"/>
</dbReference>
<keyword evidence="6" id="KW-0862">Zinc</keyword>
<evidence type="ECO:0000256" key="7">
    <source>
        <dbReference type="ARBA" id="ARBA00023049"/>
    </source>
</evidence>
<sequence>MTPRVRSTLASAASVLLTLLAPTPAGATTPGTVATAGPAGAAHCADEPAHPSTAAHPTARTAAHHYHGTRRTHPTGRTAGHRHDTDRARPGIGEHRRAVPRDTRVVGAAEAARHAADLRARLRAAGPRPAAPAVIPTYLHVISKDASREGGNLPERMLIDQIDVLNDTFAGGRGGAAAPFTFALKRITRTENPAWVPMGDEQDALMRPILHAGDMGALNIYVGPLAPYELGQATFPFDGAGKLDGVKLASETLPGGTYDQYNLGLTATHEVGHWLGLYHTFQGESCTGGGDEVVDTPAQATPSSGCPAGKDTCPDQAGADPIHNYLDYGTDPCMTEFTPGQRARMADHWRAYRG</sequence>
<evidence type="ECO:0000256" key="6">
    <source>
        <dbReference type="ARBA" id="ARBA00022833"/>
    </source>
</evidence>
<dbReference type="PANTHER" id="PTHR47466">
    <property type="match status" value="1"/>
</dbReference>
<evidence type="ECO:0000259" key="11">
    <source>
        <dbReference type="Pfam" id="PF05572"/>
    </source>
</evidence>
<feature type="chain" id="PRO_5035323304" description="Peptidase M43 pregnancy-associated plasma-A domain-containing protein" evidence="10">
    <location>
        <begin position="28"/>
        <end position="354"/>
    </location>
</feature>
<dbReference type="Proteomes" id="UP000649739">
    <property type="component" value="Unassembled WGS sequence"/>
</dbReference>
<proteinExistence type="inferred from homology"/>
<evidence type="ECO:0000256" key="8">
    <source>
        <dbReference type="ARBA" id="ARBA00023157"/>
    </source>
</evidence>
<feature type="compositionally biased region" description="Basic residues" evidence="9">
    <location>
        <begin position="62"/>
        <end position="74"/>
    </location>
</feature>
<dbReference type="SUPFAM" id="SSF55486">
    <property type="entry name" value="Metalloproteases ('zincins'), catalytic domain"/>
    <property type="match status" value="1"/>
</dbReference>
<evidence type="ECO:0000256" key="1">
    <source>
        <dbReference type="ARBA" id="ARBA00008721"/>
    </source>
</evidence>
<evidence type="ECO:0000313" key="13">
    <source>
        <dbReference type="Proteomes" id="UP000649739"/>
    </source>
</evidence>
<evidence type="ECO:0000256" key="2">
    <source>
        <dbReference type="ARBA" id="ARBA00022670"/>
    </source>
</evidence>
<keyword evidence="4 10" id="KW-0732">Signal</keyword>
<keyword evidence="2" id="KW-0645">Protease</keyword>
<dbReference type="GO" id="GO:0006508">
    <property type="term" value="P:proteolysis"/>
    <property type="evidence" value="ECO:0007669"/>
    <property type="project" value="UniProtKB-KW"/>
</dbReference>
<dbReference type="InterPro" id="IPR024079">
    <property type="entry name" value="MetalloPept_cat_dom_sf"/>
</dbReference>
<gene>
    <name evidence="12" type="ORF">GCM10010123_40100</name>
</gene>
<evidence type="ECO:0000313" key="12">
    <source>
        <dbReference type="EMBL" id="GGK06218.1"/>
    </source>
</evidence>
<reference evidence="12" key="1">
    <citation type="journal article" date="2014" name="Int. J. Syst. Evol. Microbiol.">
        <title>Complete genome sequence of Corynebacterium casei LMG S-19264T (=DSM 44701T), isolated from a smear-ripened cheese.</title>
        <authorList>
            <consortium name="US DOE Joint Genome Institute (JGI-PGF)"/>
            <person name="Walter F."/>
            <person name="Albersmeier A."/>
            <person name="Kalinowski J."/>
            <person name="Ruckert C."/>
        </authorList>
    </citation>
    <scope>NUCLEOTIDE SEQUENCE</scope>
    <source>
        <strain evidence="12">JCM 3090</strain>
    </source>
</reference>
<feature type="compositionally biased region" description="Basic and acidic residues" evidence="9">
    <location>
        <begin position="81"/>
        <end position="104"/>
    </location>
</feature>
<dbReference type="GO" id="GO:0046872">
    <property type="term" value="F:metal ion binding"/>
    <property type="evidence" value="ECO:0007669"/>
    <property type="project" value="UniProtKB-KW"/>
</dbReference>
<dbReference type="AlphaFoldDB" id="A0A8J3BB33"/>
<dbReference type="PANTHER" id="PTHR47466:SF1">
    <property type="entry name" value="METALLOPROTEASE MEP1 (AFU_ORTHOLOGUE AFUA_1G07730)-RELATED"/>
    <property type="match status" value="1"/>
</dbReference>
<feature type="compositionally biased region" description="Low complexity" evidence="9">
    <location>
        <begin position="50"/>
        <end position="61"/>
    </location>
</feature>
<keyword evidence="8" id="KW-1015">Disulfide bond</keyword>
<evidence type="ECO:0000256" key="10">
    <source>
        <dbReference type="SAM" id="SignalP"/>
    </source>
</evidence>
<reference evidence="12" key="2">
    <citation type="submission" date="2020-09" db="EMBL/GenBank/DDBJ databases">
        <authorList>
            <person name="Sun Q."/>
            <person name="Ohkuma M."/>
        </authorList>
    </citation>
    <scope>NUCLEOTIDE SEQUENCE</scope>
    <source>
        <strain evidence="12">JCM 3090</strain>
    </source>
</reference>
<organism evidence="12 13">
    <name type="scientific">Pilimelia anulata</name>
    <dbReference type="NCBI Taxonomy" id="53371"/>
    <lineage>
        <taxon>Bacteria</taxon>
        <taxon>Bacillati</taxon>
        <taxon>Actinomycetota</taxon>
        <taxon>Actinomycetes</taxon>
        <taxon>Micromonosporales</taxon>
        <taxon>Micromonosporaceae</taxon>
        <taxon>Pilimelia</taxon>
    </lineage>
</organism>
<dbReference type="GO" id="GO:0008237">
    <property type="term" value="F:metallopeptidase activity"/>
    <property type="evidence" value="ECO:0007669"/>
    <property type="project" value="UniProtKB-KW"/>
</dbReference>
<protein>
    <recommendedName>
        <fullName evidence="11">Peptidase M43 pregnancy-associated plasma-A domain-containing protein</fullName>
    </recommendedName>
</protein>
<accession>A0A8J3BB33</accession>
<evidence type="ECO:0000256" key="9">
    <source>
        <dbReference type="SAM" id="MobiDB-lite"/>
    </source>
</evidence>
<feature type="signal peptide" evidence="10">
    <location>
        <begin position="1"/>
        <end position="27"/>
    </location>
</feature>
<dbReference type="InterPro" id="IPR008754">
    <property type="entry name" value="Peptidase_M43"/>
</dbReference>
<comment type="caution">
    <text evidence="12">The sequence shown here is derived from an EMBL/GenBank/DDBJ whole genome shotgun (WGS) entry which is preliminary data.</text>
</comment>
<dbReference type="CDD" id="cd04275">
    <property type="entry name" value="ZnMc_pappalysin_like"/>
    <property type="match status" value="1"/>
</dbReference>
<dbReference type="Gene3D" id="3.40.390.10">
    <property type="entry name" value="Collagenase (Catalytic Domain)"/>
    <property type="match status" value="1"/>
</dbReference>
<feature type="region of interest" description="Disordered" evidence="9">
    <location>
        <begin position="38"/>
        <end position="106"/>
    </location>
</feature>
<keyword evidence="5" id="KW-0378">Hydrolase</keyword>
<evidence type="ECO:0000256" key="4">
    <source>
        <dbReference type="ARBA" id="ARBA00022729"/>
    </source>
</evidence>
<name>A0A8J3BB33_9ACTN</name>
<keyword evidence="3" id="KW-0479">Metal-binding</keyword>
<evidence type="ECO:0000256" key="5">
    <source>
        <dbReference type="ARBA" id="ARBA00022801"/>
    </source>
</evidence>
<keyword evidence="7" id="KW-0482">Metalloprotease</keyword>
<comment type="similarity">
    <text evidence="1">Belongs to the peptidase M43B family.</text>
</comment>
<evidence type="ECO:0000256" key="3">
    <source>
        <dbReference type="ARBA" id="ARBA00022723"/>
    </source>
</evidence>
<feature type="domain" description="Peptidase M43 pregnancy-associated plasma-A" evidence="11">
    <location>
        <begin position="261"/>
        <end position="347"/>
    </location>
</feature>
<keyword evidence="13" id="KW-1185">Reference proteome</keyword>